<dbReference type="InterPro" id="IPR025476">
    <property type="entry name" value="Helitron_helicase-like"/>
</dbReference>
<dbReference type="Pfam" id="PF14214">
    <property type="entry name" value="Helitron_like_N"/>
    <property type="match status" value="1"/>
</dbReference>
<keyword evidence="3" id="KW-1185">Reference proteome</keyword>
<evidence type="ECO:0000259" key="1">
    <source>
        <dbReference type="Pfam" id="PF14214"/>
    </source>
</evidence>
<accession>A0A2Z6QQ74</accession>
<proteinExistence type="predicted"/>
<feature type="domain" description="Helitron helicase-like" evidence="1">
    <location>
        <begin position="5"/>
        <end position="67"/>
    </location>
</feature>
<organism evidence="2 3">
    <name type="scientific">Rhizophagus clarus</name>
    <dbReference type="NCBI Taxonomy" id="94130"/>
    <lineage>
        <taxon>Eukaryota</taxon>
        <taxon>Fungi</taxon>
        <taxon>Fungi incertae sedis</taxon>
        <taxon>Mucoromycota</taxon>
        <taxon>Glomeromycotina</taxon>
        <taxon>Glomeromycetes</taxon>
        <taxon>Glomerales</taxon>
        <taxon>Glomeraceae</taxon>
        <taxon>Rhizophagus</taxon>
    </lineage>
</organism>
<gene>
    <name evidence="2" type="ORF">RclHR1_17900004</name>
</gene>
<reference evidence="2 3" key="1">
    <citation type="submission" date="2017-11" db="EMBL/GenBank/DDBJ databases">
        <title>The genome of Rhizophagus clarus HR1 reveals common genetic basis of auxotrophy among arbuscular mycorrhizal fungi.</title>
        <authorList>
            <person name="Kobayashi Y."/>
        </authorList>
    </citation>
    <scope>NUCLEOTIDE SEQUENCE [LARGE SCALE GENOMIC DNA]</scope>
    <source>
        <strain evidence="2 3">HR1</strain>
    </source>
</reference>
<evidence type="ECO:0000313" key="2">
    <source>
        <dbReference type="EMBL" id="GBB90822.1"/>
    </source>
</evidence>
<dbReference type="Proteomes" id="UP000247702">
    <property type="component" value="Unassembled WGS sequence"/>
</dbReference>
<sequence length="278" mass="32743">MKGMIFFTFSAADLYWPNLHKLMPDGENSMDEESDMKRSKHQHQDLIDNPHIAAWFFEKQFKVFIETGLIPKWGLENYWYSDPYDPSLRSFQHLLLYTVAECDFFAQKTCYLLLRLSLYHSSCQFIILNLNKESSRWLCGTGTENAMATSDVRRTEQSPLQKYWDRPAELENLFFFQLYLRYKIYKGKWKVCGHENVQKAKECSEDICSDWMILAEMGLNVIVDSSSDLGSRDIDRNNDWFCGVRHHYPNIDSIDVNTFVQQSRYEDDLSAVNSTVDY</sequence>
<name>A0A2Z6QQ74_9GLOM</name>
<dbReference type="EMBL" id="BEXD01000880">
    <property type="protein sequence ID" value="GBB90822.1"/>
    <property type="molecule type" value="Genomic_DNA"/>
</dbReference>
<comment type="caution">
    <text evidence="2">The sequence shown here is derived from an EMBL/GenBank/DDBJ whole genome shotgun (WGS) entry which is preliminary data.</text>
</comment>
<dbReference type="AlphaFoldDB" id="A0A2Z6QQ74"/>
<protein>
    <recommendedName>
        <fullName evidence="1">Helitron helicase-like domain-containing protein</fullName>
    </recommendedName>
</protein>
<evidence type="ECO:0000313" key="3">
    <source>
        <dbReference type="Proteomes" id="UP000247702"/>
    </source>
</evidence>